<dbReference type="InterPro" id="IPR002514">
    <property type="entry name" value="Transposase_8"/>
</dbReference>
<dbReference type="InterPro" id="IPR009057">
    <property type="entry name" value="Homeodomain-like_sf"/>
</dbReference>
<gene>
    <name evidence="1" type="ORF">MCB1EB_0022</name>
</gene>
<dbReference type="GO" id="GO:0003677">
    <property type="term" value="F:DNA binding"/>
    <property type="evidence" value="ECO:0007669"/>
    <property type="project" value="InterPro"/>
</dbReference>
<dbReference type="KEGG" id="mcys:MCB1EB_0022"/>
<dbReference type="AlphaFoldDB" id="A0A2Z6ES06"/>
<dbReference type="Proteomes" id="UP000282597">
    <property type="component" value="Chromosome"/>
</dbReference>
<accession>A0A2Z6ES06</accession>
<dbReference type="GO" id="GO:0006313">
    <property type="term" value="P:DNA transposition"/>
    <property type="evidence" value="ECO:0007669"/>
    <property type="project" value="InterPro"/>
</dbReference>
<dbReference type="SUPFAM" id="SSF46689">
    <property type="entry name" value="Homeodomain-like"/>
    <property type="match status" value="1"/>
</dbReference>
<proteinExistence type="predicted"/>
<evidence type="ECO:0000313" key="1">
    <source>
        <dbReference type="EMBL" id="BBE08183.1"/>
    </source>
</evidence>
<dbReference type="Gene3D" id="1.10.10.60">
    <property type="entry name" value="Homeodomain-like"/>
    <property type="match status" value="1"/>
</dbReference>
<dbReference type="GO" id="GO:0004803">
    <property type="term" value="F:transposase activity"/>
    <property type="evidence" value="ECO:0007669"/>
    <property type="project" value="InterPro"/>
</dbReference>
<dbReference type="Pfam" id="PF01527">
    <property type="entry name" value="HTH_Tnp_1"/>
    <property type="match status" value="1"/>
</dbReference>
<sequence length="107" mass="11814">MRKSKAPYPLAFRQQIIELVQAGKSAKELSKEFGCCTKTILSWVAQASIAQAPKSSSKAGLSRAEGEELSRLRRQVRQLQMERDILAKATAWFAAKGEKIYPPSSSS</sequence>
<evidence type="ECO:0000313" key="2">
    <source>
        <dbReference type="Proteomes" id="UP000282597"/>
    </source>
</evidence>
<keyword evidence="2" id="KW-1185">Reference proteome</keyword>
<name>A0A2Z6ES06_9BURK</name>
<dbReference type="EMBL" id="AP018150">
    <property type="protein sequence ID" value="BBE08183.1"/>
    <property type="molecule type" value="Genomic_DNA"/>
</dbReference>
<organism evidence="1 2">
    <name type="scientific">Mycoavidus cysteinexigens</name>
    <dbReference type="NCBI Taxonomy" id="1553431"/>
    <lineage>
        <taxon>Bacteria</taxon>
        <taxon>Pseudomonadati</taxon>
        <taxon>Pseudomonadota</taxon>
        <taxon>Betaproteobacteria</taxon>
        <taxon>Burkholderiales</taxon>
        <taxon>Burkholderiaceae</taxon>
        <taxon>Mycoavidus</taxon>
    </lineage>
</organism>
<reference evidence="1 2" key="1">
    <citation type="journal article" date="2018" name="Microbes Environ.">
        <title>Comparative Genomic Insights into Endofungal Lifestyles of Two Bacterial Endosymbionts, Mycoavidus cysteinexigens and Burkholderia rhizoxinica.</title>
        <authorList>
            <person name="Sharmin D."/>
            <person name="Guo Y."/>
            <person name="Nishizawa T."/>
            <person name="Ohshima S."/>
            <person name="Sato Y."/>
            <person name="Takashima Y."/>
            <person name="Narisawa K."/>
            <person name="Ohta H."/>
        </authorList>
    </citation>
    <scope>NUCLEOTIDE SEQUENCE [LARGE SCALE GENOMIC DNA]</scope>
    <source>
        <strain evidence="1 2">B1-EB</strain>
    </source>
</reference>
<protein>
    <submittedName>
        <fullName evidence="1">Transposase IS3/IS911 family protein</fullName>
    </submittedName>
</protein>